<dbReference type="Proteomes" id="UP000289152">
    <property type="component" value="Unassembled WGS sequence"/>
</dbReference>
<evidence type="ECO:0000313" key="2">
    <source>
        <dbReference type="EMBL" id="RXK38268.1"/>
    </source>
</evidence>
<dbReference type="Pfam" id="PF01803">
    <property type="entry name" value="LIM_bind"/>
    <property type="match status" value="1"/>
</dbReference>
<name>A0A4Q1BKE9_TREME</name>
<dbReference type="InParanoid" id="A0A4Q1BKE9"/>
<feature type="compositionally biased region" description="Polar residues" evidence="1">
    <location>
        <begin position="115"/>
        <end position="155"/>
    </location>
</feature>
<keyword evidence="3" id="KW-1185">Reference proteome</keyword>
<dbReference type="InterPro" id="IPR029005">
    <property type="entry name" value="LIM-bd/SEUSS"/>
</dbReference>
<organism evidence="2 3">
    <name type="scientific">Tremella mesenterica</name>
    <name type="common">Jelly fungus</name>
    <dbReference type="NCBI Taxonomy" id="5217"/>
    <lineage>
        <taxon>Eukaryota</taxon>
        <taxon>Fungi</taxon>
        <taxon>Dikarya</taxon>
        <taxon>Basidiomycota</taxon>
        <taxon>Agaricomycotina</taxon>
        <taxon>Tremellomycetes</taxon>
        <taxon>Tremellales</taxon>
        <taxon>Tremellaceae</taxon>
        <taxon>Tremella</taxon>
    </lineage>
</organism>
<feature type="compositionally biased region" description="Low complexity" evidence="1">
    <location>
        <begin position="89"/>
        <end position="101"/>
    </location>
</feature>
<accession>A0A4Q1BKE9</accession>
<dbReference type="EMBL" id="SDIL01000050">
    <property type="protein sequence ID" value="RXK38268.1"/>
    <property type="molecule type" value="Genomic_DNA"/>
</dbReference>
<feature type="compositionally biased region" description="Polar residues" evidence="1">
    <location>
        <begin position="49"/>
        <end position="69"/>
    </location>
</feature>
<feature type="compositionally biased region" description="Polar residues" evidence="1">
    <location>
        <begin position="32"/>
        <end position="41"/>
    </location>
</feature>
<protein>
    <submittedName>
        <fullName evidence="2">Uncharacterized protein</fullName>
    </submittedName>
</protein>
<comment type="caution">
    <text evidence="2">The sequence shown here is derived from an EMBL/GenBank/DDBJ whole genome shotgun (WGS) entry which is preliminary data.</text>
</comment>
<evidence type="ECO:0000313" key="3">
    <source>
        <dbReference type="Proteomes" id="UP000289152"/>
    </source>
</evidence>
<gene>
    <name evidence="2" type="ORF">M231_04441</name>
</gene>
<dbReference type="AlphaFoldDB" id="A0A4Q1BKE9"/>
<evidence type="ECO:0000256" key="1">
    <source>
        <dbReference type="SAM" id="MobiDB-lite"/>
    </source>
</evidence>
<sequence length="530" mass="58649">MPHSVIMQLQNRQQHHTDQHSDTSDSVDSTVPSSNTDNPQGLSVDGEVSQPSHSSQITHTSNPKSSRQVPTPHDRKDHVQPDQISRQHSSSQSTSDLLDTQGNFQIGVTWAPGPSTVTRSSTSAGSWGTLPLQTETTQLKDNPSSSVTGDVNSAVSEREEEGDGKRQGMSVEWMARQGCKHHFSAPQHTLKGPYGNRPPCVEGRHADLMGVRRVGQDSNGRSSPIGTNGRVVVDEAGSPMRIPLTTPSKSTRANRLMANGLNTNEHGHTGMYMHTMASKRGEGDSLEDNIQATIMNDSLGRIIADMEYLIFSPNPTTIPPTAHVVPPSPTPVKQAGRLLMMDFASCLRYQQGATLEEWQSLIKRFFTPDARFELSLYPSNADVELYDLPSQLLPVLLGGMNEQCLSQCLSIFNLEETWSDHILTLTIHDLEWRFVYPDSQLVWTASADVELVYTPGGELCISRFVLNVHTWTKSGDVETDECGLLFGLGERLKWCEEMEEMMPIWKEVQQTGDDPRDVMNRLLRPPCPTA</sequence>
<reference evidence="2 3" key="1">
    <citation type="submission" date="2016-06" db="EMBL/GenBank/DDBJ databases">
        <title>Evolution of pathogenesis and genome organization in the Tremellales.</title>
        <authorList>
            <person name="Cuomo C."/>
            <person name="Litvintseva A."/>
            <person name="Heitman J."/>
            <person name="Chen Y."/>
            <person name="Sun S."/>
            <person name="Springer D."/>
            <person name="Dromer F."/>
            <person name="Young S."/>
            <person name="Zeng Q."/>
            <person name="Chapman S."/>
            <person name="Gujja S."/>
            <person name="Saif S."/>
            <person name="Birren B."/>
        </authorList>
    </citation>
    <scope>NUCLEOTIDE SEQUENCE [LARGE SCALE GENOMIC DNA]</scope>
    <source>
        <strain evidence="2 3">ATCC 28783</strain>
    </source>
</reference>
<proteinExistence type="predicted"/>
<feature type="region of interest" description="Disordered" evidence="1">
    <location>
        <begin position="1"/>
        <end position="167"/>
    </location>
</feature>